<evidence type="ECO:0000313" key="2">
    <source>
        <dbReference type="EMBL" id="CEL58907.1"/>
    </source>
</evidence>
<organism evidence="2 3">
    <name type="scientific">Thanatephorus cucumeris (strain AG1-IB / isolate 7/3/14)</name>
    <name type="common">Lettuce bottom rot fungus</name>
    <name type="synonym">Rhizoctonia solani</name>
    <dbReference type="NCBI Taxonomy" id="1108050"/>
    <lineage>
        <taxon>Eukaryota</taxon>
        <taxon>Fungi</taxon>
        <taxon>Dikarya</taxon>
        <taxon>Basidiomycota</taxon>
        <taxon>Agaricomycotina</taxon>
        <taxon>Agaricomycetes</taxon>
        <taxon>Cantharellales</taxon>
        <taxon>Ceratobasidiaceae</taxon>
        <taxon>Rhizoctonia</taxon>
        <taxon>Rhizoctonia solani AG-1</taxon>
    </lineage>
</organism>
<dbReference type="AlphaFoldDB" id="A0A0B7FRU6"/>
<dbReference type="Proteomes" id="UP000059188">
    <property type="component" value="Unassembled WGS sequence"/>
</dbReference>
<proteinExistence type="predicted"/>
<feature type="region of interest" description="Disordered" evidence="1">
    <location>
        <begin position="22"/>
        <end position="71"/>
    </location>
</feature>
<gene>
    <name evidence="2" type="ORF">RSOLAG1IB_08927</name>
</gene>
<name>A0A0B7FRU6_THACB</name>
<accession>A0A0B7FRU6</accession>
<reference evidence="2 3" key="1">
    <citation type="submission" date="2014-11" db="EMBL/GenBank/DDBJ databases">
        <authorList>
            <person name="Wibberg Daniel"/>
        </authorList>
    </citation>
    <scope>NUCLEOTIDE SEQUENCE [LARGE SCALE GENOMIC DNA]</scope>
    <source>
        <strain evidence="2">Rhizoctonia solani AG1-IB 7/3/14</strain>
    </source>
</reference>
<evidence type="ECO:0000313" key="3">
    <source>
        <dbReference type="Proteomes" id="UP000059188"/>
    </source>
</evidence>
<dbReference type="EMBL" id="LN679135">
    <property type="protein sequence ID" value="CEL58907.1"/>
    <property type="molecule type" value="Genomic_DNA"/>
</dbReference>
<evidence type="ECO:0000256" key="1">
    <source>
        <dbReference type="SAM" id="MobiDB-lite"/>
    </source>
</evidence>
<keyword evidence="3" id="KW-1185">Reference proteome</keyword>
<sequence>MIGSNSPDFRICLLLLTQKPSPKRKAVTRSLMGEPRDPYFGSSTKQLVPSDEPPRPASTARDGAKASKCRPDHLDTISVPHHLCLAVFEVAISSESTRQFEHVQSSSTGGTTLICHNLDPAGRFYVRLDDRASDYISSGY</sequence>
<protein>
    <submittedName>
        <fullName evidence="2">Uncharacterized protein</fullName>
    </submittedName>
</protein>
<feature type="compositionally biased region" description="Basic and acidic residues" evidence="1">
    <location>
        <begin position="62"/>
        <end position="71"/>
    </location>
</feature>